<dbReference type="PANTHER" id="PTHR43448">
    <property type="entry name" value="PROTOHEME IX FARNESYLTRANSFERASE, MITOCHONDRIAL"/>
    <property type="match status" value="1"/>
</dbReference>
<keyword evidence="9 14" id="KW-0472">Membrane</keyword>
<dbReference type="GO" id="GO:0048034">
    <property type="term" value="P:heme O biosynthetic process"/>
    <property type="evidence" value="ECO:0007669"/>
    <property type="project" value="UniProtKB-UniRule"/>
</dbReference>
<dbReference type="HAMAP" id="MF_00154">
    <property type="entry name" value="CyoE_CtaB"/>
    <property type="match status" value="1"/>
</dbReference>
<evidence type="ECO:0000256" key="10">
    <source>
        <dbReference type="ARBA" id="ARBA00030253"/>
    </source>
</evidence>
<comment type="miscellaneous">
    <text evidence="14">Carbon 2 of the heme B porphyrin ring is defined according to the Fischer nomenclature.</text>
</comment>
<dbReference type="KEGG" id="euz:DVS28_a2974"/>
<keyword evidence="5 14" id="KW-0808">Transferase</keyword>
<evidence type="ECO:0000313" key="16">
    <source>
        <dbReference type="Proteomes" id="UP000264006"/>
    </source>
</evidence>
<evidence type="ECO:0000313" key="15">
    <source>
        <dbReference type="EMBL" id="AXV07653.1"/>
    </source>
</evidence>
<feature type="transmembrane region" description="Helical" evidence="14">
    <location>
        <begin position="29"/>
        <end position="45"/>
    </location>
</feature>
<dbReference type="InterPro" id="IPR044878">
    <property type="entry name" value="UbiA_sf"/>
</dbReference>
<dbReference type="UniPathway" id="UPA00834">
    <property type="reaction ID" value="UER00712"/>
</dbReference>
<evidence type="ECO:0000256" key="3">
    <source>
        <dbReference type="ARBA" id="ARBA00012292"/>
    </source>
</evidence>
<comment type="pathway">
    <text evidence="2 14">Porphyrin-containing compound metabolism; heme O biosynthesis; heme O from protoheme: step 1/1.</text>
</comment>
<comment type="function">
    <text evidence="14">Converts heme B (protoheme IX) to heme O by substitution of the vinyl group on carbon 2 of heme B porphyrin ring with a hydroxyethyl farnesyl side group.</text>
</comment>
<evidence type="ECO:0000256" key="14">
    <source>
        <dbReference type="HAMAP-Rule" id="MF_00154"/>
    </source>
</evidence>
<keyword evidence="8 14" id="KW-0350">Heme biosynthesis</keyword>
<dbReference type="NCBIfam" id="NF003349">
    <property type="entry name" value="PRK04375.1-2"/>
    <property type="match status" value="1"/>
</dbReference>
<keyword evidence="7 14" id="KW-1133">Transmembrane helix</keyword>
<evidence type="ECO:0000256" key="7">
    <source>
        <dbReference type="ARBA" id="ARBA00022989"/>
    </source>
</evidence>
<dbReference type="Pfam" id="PF01040">
    <property type="entry name" value="UbiA"/>
    <property type="match status" value="1"/>
</dbReference>
<dbReference type="GO" id="GO:0008495">
    <property type="term" value="F:protoheme IX farnesyltransferase activity"/>
    <property type="evidence" value="ECO:0007669"/>
    <property type="project" value="UniProtKB-UniRule"/>
</dbReference>
<reference evidence="15 16" key="1">
    <citation type="submission" date="2018-09" db="EMBL/GenBank/DDBJ databases">
        <title>Complete genome sequence of Euzebya sp. DY32-46 isolated from seawater of Pacific Ocean.</title>
        <authorList>
            <person name="Xu L."/>
            <person name="Wu Y.-H."/>
            <person name="Xu X.-W."/>
        </authorList>
    </citation>
    <scope>NUCLEOTIDE SEQUENCE [LARGE SCALE GENOMIC DNA]</scope>
    <source>
        <strain evidence="15 16">DY32-46</strain>
    </source>
</reference>
<dbReference type="RefSeq" id="WP_114592112.1">
    <property type="nucleotide sequence ID" value="NZ_CP031165.1"/>
</dbReference>
<evidence type="ECO:0000256" key="6">
    <source>
        <dbReference type="ARBA" id="ARBA00022692"/>
    </source>
</evidence>
<keyword evidence="6 14" id="KW-0812">Transmembrane</keyword>
<evidence type="ECO:0000256" key="8">
    <source>
        <dbReference type="ARBA" id="ARBA00023133"/>
    </source>
</evidence>
<evidence type="ECO:0000256" key="4">
    <source>
        <dbReference type="ARBA" id="ARBA00022475"/>
    </source>
</evidence>
<proteinExistence type="inferred from homology"/>
<accession>A0A346XZK6</accession>
<dbReference type="AlphaFoldDB" id="A0A346XZK6"/>
<feature type="transmembrane region" description="Helical" evidence="14">
    <location>
        <begin position="285"/>
        <end position="306"/>
    </location>
</feature>
<dbReference type="GO" id="GO:0005886">
    <property type="term" value="C:plasma membrane"/>
    <property type="evidence" value="ECO:0007669"/>
    <property type="project" value="UniProtKB-SubCell"/>
</dbReference>
<name>A0A346XZK6_9ACTN</name>
<evidence type="ECO:0000256" key="1">
    <source>
        <dbReference type="ARBA" id="ARBA00004651"/>
    </source>
</evidence>
<dbReference type="OrthoDB" id="9814417at2"/>
<keyword evidence="16" id="KW-1185">Reference proteome</keyword>
<evidence type="ECO:0000256" key="2">
    <source>
        <dbReference type="ARBA" id="ARBA00004919"/>
    </source>
</evidence>
<feature type="transmembrane region" description="Helical" evidence="14">
    <location>
        <begin position="96"/>
        <end position="117"/>
    </location>
</feature>
<feature type="transmembrane region" description="Helical" evidence="14">
    <location>
        <begin position="224"/>
        <end position="241"/>
    </location>
</feature>
<feature type="transmembrane region" description="Helical" evidence="14">
    <location>
        <begin position="150"/>
        <end position="169"/>
    </location>
</feature>
<dbReference type="PANTHER" id="PTHR43448:SF7">
    <property type="entry name" value="4-HYDROXYBENZOATE SOLANESYLTRANSFERASE"/>
    <property type="match status" value="1"/>
</dbReference>
<dbReference type="EC" id="2.5.1.141" evidence="3 14"/>
<comment type="catalytic activity">
    <reaction evidence="13 14">
        <text>heme b + (2E,6E)-farnesyl diphosphate + H2O = Fe(II)-heme o + diphosphate</text>
        <dbReference type="Rhea" id="RHEA:28070"/>
        <dbReference type="ChEBI" id="CHEBI:15377"/>
        <dbReference type="ChEBI" id="CHEBI:33019"/>
        <dbReference type="ChEBI" id="CHEBI:60344"/>
        <dbReference type="ChEBI" id="CHEBI:60530"/>
        <dbReference type="ChEBI" id="CHEBI:175763"/>
        <dbReference type="EC" id="2.5.1.141"/>
    </reaction>
</comment>
<dbReference type="InterPro" id="IPR006369">
    <property type="entry name" value="Protohaem_IX_farnesylTrfase"/>
</dbReference>
<keyword evidence="4 14" id="KW-1003">Cell membrane</keyword>
<dbReference type="InterPro" id="IPR000537">
    <property type="entry name" value="UbiA_prenyltransferase"/>
</dbReference>
<evidence type="ECO:0000256" key="9">
    <source>
        <dbReference type="ARBA" id="ARBA00023136"/>
    </source>
</evidence>
<gene>
    <name evidence="14" type="primary">ctaB</name>
    <name evidence="15" type="ORF">DVS28_a2974</name>
</gene>
<sequence length="307" mass="33168">MSSSTTTEVTGTSVGDVVRAYVALTKPRIVELLLVTTLPAMVVAADGLPSAGLVFVTLVGGTLGACSANAFNSIIEREADKLMARTRRRPMPNHRIEPRAAIVFSALLQVISFGMLWTWANLLTALLVLAANVFYVLVYTAYLKPRTVQNIVIGGAAGCVPVLAGWSAVTNDLSLVPWLMFAIVFLWTPPHFWALALRYKEDYAAASFPMLPVVAGTLETTRQIVGYTFIMVGFSLALGLVAGAGPLYMVIAMLLGIRFAQLTLRLHRVGLRAEEDEEVHGPAMAVFRFSIAYLGLLFFALAADVFV</sequence>
<feature type="transmembrane region" description="Helical" evidence="14">
    <location>
        <begin position="51"/>
        <end position="75"/>
    </location>
</feature>
<evidence type="ECO:0000256" key="12">
    <source>
        <dbReference type="ARBA" id="ARBA00042475"/>
    </source>
</evidence>
<protein>
    <recommendedName>
        <fullName evidence="11 14">Protoheme IX farnesyltransferase</fullName>
        <ecNumber evidence="3 14">2.5.1.141</ecNumber>
    </recommendedName>
    <alternativeName>
        <fullName evidence="12 14">Heme B farnesyltransferase</fullName>
    </alternativeName>
    <alternativeName>
        <fullName evidence="10 14">Heme O synthase</fullName>
    </alternativeName>
</protein>
<comment type="subcellular location">
    <subcellularLocation>
        <location evidence="1 14">Cell membrane</location>
        <topology evidence="1 14">Multi-pass membrane protein</topology>
    </subcellularLocation>
</comment>
<dbReference type="Proteomes" id="UP000264006">
    <property type="component" value="Chromosome"/>
</dbReference>
<evidence type="ECO:0000256" key="5">
    <source>
        <dbReference type="ARBA" id="ARBA00022679"/>
    </source>
</evidence>
<dbReference type="Gene3D" id="1.10.357.140">
    <property type="entry name" value="UbiA prenyltransferase"/>
    <property type="match status" value="1"/>
</dbReference>
<dbReference type="CDD" id="cd13957">
    <property type="entry name" value="PT_UbiA_Cox10"/>
    <property type="match status" value="1"/>
</dbReference>
<dbReference type="EMBL" id="CP031165">
    <property type="protein sequence ID" value="AXV07653.1"/>
    <property type="molecule type" value="Genomic_DNA"/>
</dbReference>
<feature type="transmembrane region" description="Helical" evidence="14">
    <location>
        <begin position="175"/>
        <end position="197"/>
    </location>
</feature>
<evidence type="ECO:0000256" key="13">
    <source>
        <dbReference type="ARBA" id="ARBA00047690"/>
    </source>
</evidence>
<organism evidence="15 16">
    <name type="scientific">Euzebya pacifica</name>
    <dbReference type="NCBI Taxonomy" id="1608957"/>
    <lineage>
        <taxon>Bacteria</taxon>
        <taxon>Bacillati</taxon>
        <taxon>Actinomycetota</taxon>
        <taxon>Nitriliruptoria</taxon>
        <taxon>Euzebyales</taxon>
    </lineage>
</organism>
<evidence type="ECO:0000256" key="11">
    <source>
        <dbReference type="ARBA" id="ARBA00040810"/>
    </source>
</evidence>
<dbReference type="NCBIfam" id="TIGR01473">
    <property type="entry name" value="cyoE_ctaB"/>
    <property type="match status" value="1"/>
</dbReference>
<feature type="transmembrane region" description="Helical" evidence="14">
    <location>
        <begin position="123"/>
        <end position="143"/>
    </location>
</feature>
<comment type="similarity">
    <text evidence="14">Belongs to the UbiA prenyltransferase family. Protoheme IX farnesyltransferase subfamily.</text>
</comment>